<evidence type="ECO:0000256" key="4">
    <source>
        <dbReference type="ARBA" id="ARBA00022692"/>
    </source>
</evidence>
<keyword evidence="5 7" id="KW-1133">Transmembrane helix</keyword>
<dbReference type="GO" id="GO:0016020">
    <property type="term" value="C:membrane"/>
    <property type="evidence" value="ECO:0007669"/>
    <property type="project" value="UniProtKB-SubCell"/>
</dbReference>
<keyword evidence="6 7" id="KW-0472">Membrane</keyword>
<evidence type="ECO:0000313" key="11">
    <source>
        <dbReference type="Proteomes" id="UP000515211"/>
    </source>
</evidence>
<keyword evidence="3" id="KW-0813">Transport</keyword>
<dbReference type="SUPFAM" id="SSF49503">
    <property type="entry name" value="Cupredoxins"/>
    <property type="match status" value="1"/>
</dbReference>
<dbReference type="GeneID" id="107472180"/>
<feature type="domain" description="Plastocyanin-like" evidence="9">
    <location>
        <begin position="162"/>
        <end position="219"/>
    </location>
</feature>
<dbReference type="AlphaFoldDB" id="A0A6P5N2E0"/>
<evidence type="ECO:0000256" key="7">
    <source>
        <dbReference type="SAM" id="Phobius"/>
    </source>
</evidence>
<dbReference type="Gene3D" id="3.40.50.300">
    <property type="entry name" value="P-loop containing nucleotide triphosphate hydrolases"/>
    <property type="match status" value="1"/>
</dbReference>
<feature type="transmembrane region" description="Helical" evidence="7">
    <location>
        <begin position="236"/>
        <end position="255"/>
    </location>
</feature>
<dbReference type="GO" id="GO:0016887">
    <property type="term" value="F:ATP hydrolysis activity"/>
    <property type="evidence" value="ECO:0007669"/>
    <property type="project" value="InterPro"/>
</dbReference>
<dbReference type="Pfam" id="PF00394">
    <property type="entry name" value="Cu-oxidase"/>
    <property type="match status" value="1"/>
</dbReference>
<dbReference type="Pfam" id="PF19055">
    <property type="entry name" value="ABC2_membrane_7"/>
    <property type="match status" value="1"/>
</dbReference>
<keyword evidence="4 7" id="KW-0812">Transmembrane</keyword>
<proteinExistence type="inferred from homology"/>
<evidence type="ECO:0000313" key="12">
    <source>
        <dbReference type="RefSeq" id="XP_020990046.2"/>
    </source>
</evidence>
<feature type="transmembrane region" description="Helical" evidence="7">
    <location>
        <begin position="262"/>
        <end position="281"/>
    </location>
</feature>
<name>A0A6P5N2E0_ARADU</name>
<dbReference type="PANTHER" id="PTHR48042:SF11">
    <property type="entry name" value="ABC TRANSPORTER G FAMILY MEMBER 11"/>
    <property type="match status" value="1"/>
</dbReference>
<feature type="domain" description="ABC transporter" evidence="8">
    <location>
        <begin position="2"/>
        <end position="47"/>
    </location>
</feature>
<dbReference type="InterPro" id="IPR027417">
    <property type="entry name" value="P-loop_NTPase"/>
</dbReference>
<keyword evidence="11" id="KW-1185">Reference proteome</keyword>
<dbReference type="PANTHER" id="PTHR48042">
    <property type="entry name" value="ABC TRANSPORTER G FAMILY MEMBER 11"/>
    <property type="match status" value="1"/>
</dbReference>
<evidence type="ECO:0000256" key="3">
    <source>
        <dbReference type="ARBA" id="ARBA00022448"/>
    </source>
</evidence>
<dbReference type="Gene3D" id="2.60.40.420">
    <property type="entry name" value="Cupredoxins - blue copper proteins"/>
    <property type="match status" value="1"/>
</dbReference>
<evidence type="ECO:0000259" key="10">
    <source>
        <dbReference type="Pfam" id="PF19055"/>
    </source>
</evidence>
<evidence type="ECO:0000256" key="1">
    <source>
        <dbReference type="ARBA" id="ARBA00004141"/>
    </source>
</evidence>
<dbReference type="SUPFAM" id="SSF52540">
    <property type="entry name" value="P-loop containing nucleoside triphosphate hydrolases"/>
    <property type="match status" value="1"/>
</dbReference>
<dbReference type="RefSeq" id="XP_020990046.2">
    <property type="nucleotide sequence ID" value="XM_021134387.2"/>
</dbReference>
<evidence type="ECO:0000256" key="5">
    <source>
        <dbReference type="ARBA" id="ARBA00022989"/>
    </source>
</evidence>
<dbReference type="KEGG" id="adu:107472180"/>
<evidence type="ECO:0000256" key="2">
    <source>
        <dbReference type="ARBA" id="ARBA00005814"/>
    </source>
</evidence>
<accession>A0A6P5N2E0</accession>
<evidence type="ECO:0000259" key="8">
    <source>
        <dbReference type="Pfam" id="PF00005"/>
    </source>
</evidence>
<gene>
    <name evidence="12" type="primary">LOC107472180</name>
</gene>
<comment type="subcellular location">
    <subcellularLocation>
        <location evidence="1">Membrane</location>
        <topology evidence="1">Multi-pass membrane protein</topology>
    </subcellularLocation>
</comment>
<comment type="similarity">
    <text evidence="2">Belongs to the ABC transporter superfamily. ABCG family. Eye pigment precursor importer (TC 3.A.1.204) subfamily.</text>
</comment>
<dbReference type="GO" id="GO:0005524">
    <property type="term" value="F:ATP binding"/>
    <property type="evidence" value="ECO:0007669"/>
    <property type="project" value="InterPro"/>
</dbReference>
<dbReference type="Proteomes" id="UP000515211">
    <property type="component" value="Unplaced"/>
</dbReference>
<dbReference type="InterPro" id="IPR001117">
    <property type="entry name" value="Cu-oxidase_2nd"/>
</dbReference>
<dbReference type="InterPro" id="IPR008972">
    <property type="entry name" value="Cupredoxin"/>
</dbReference>
<feature type="domain" description="ABC transporter family G" evidence="10">
    <location>
        <begin position="76"/>
        <end position="133"/>
    </location>
</feature>
<protein>
    <submittedName>
        <fullName evidence="12">ABC transporter G family member 9-like</fullName>
    </submittedName>
</protein>
<dbReference type="InterPro" id="IPR052215">
    <property type="entry name" value="Plant_ABCG"/>
</dbReference>
<dbReference type="InterPro" id="IPR043926">
    <property type="entry name" value="ABCG_dom"/>
</dbReference>
<reference evidence="12" key="1">
    <citation type="submission" date="2025-08" db="UniProtKB">
        <authorList>
            <consortium name="RefSeq"/>
        </authorList>
    </citation>
    <scope>IDENTIFICATION</scope>
    <source>
        <tissue evidence="12">Whole plant</tissue>
    </source>
</reference>
<dbReference type="Pfam" id="PF00005">
    <property type="entry name" value="ABC_tran"/>
    <property type="match status" value="1"/>
</dbReference>
<sequence>MGFQDCADTVIGNWYLRGISGGKKRRVSIALEILMKPRLLFLDEPTSGLDSAPAFFVTQTLCALARNEKTMIASIHQPSSEVFELFGHLYLLLGGKTVYFGHAFAEYEFFAQAGFSCPALRNPSSDHFLRCINSDFDKVKATLKGSMKLRVLRRLLDFDKKLPSPDALLINRQRDSAVFIGQAGKTYKFRVSNVRLTTSINFRIQGHSLKLIEVEGAHTCVPLCSHRRRACRCSRAVMLITARIAVVLVAARITVVLDAARITVVFVADLHFLIVASEVVFLSARVAVVLVAARAPSCLLLLALLRACRCSHCHRVRHSAF</sequence>
<dbReference type="GO" id="GO:0140359">
    <property type="term" value="F:ABC-type transporter activity"/>
    <property type="evidence" value="ECO:0007669"/>
    <property type="project" value="InterPro"/>
</dbReference>
<evidence type="ECO:0000256" key="6">
    <source>
        <dbReference type="ARBA" id="ARBA00023136"/>
    </source>
</evidence>
<organism evidence="11 12">
    <name type="scientific">Arachis duranensis</name>
    <name type="common">Wild peanut</name>
    <dbReference type="NCBI Taxonomy" id="130453"/>
    <lineage>
        <taxon>Eukaryota</taxon>
        <taxon>Viridiplantae</taxon>
        <taxon>Streptophyta</taxon>
        <taxon>Embryophyta</taxon>
        <taxon>Tracheophyta</taxon>
        <taxon>Spermatophyta</taxon>
        <taxon>Magnoliopsida</taxon>
        <taxon>eudicotyledons</taxon>
        <taxon>Gunneridae</taxon>
        <taxon>Pentapetalae</taxon>
        <taxon>rosids</taxon>
        <taxon>fabids</taxon>
        <taxon>Fabales</taxon>
        <taxon>Fabaceae</taxon>
        <taxon>Papilionoideae</taxon>
        <taxon>50 kb inversion clade</taxon>
        <taxon>dalbergioids sensu lato</taxon>
        <taxon>Dalbergieae</taxon>
        <taxon>Pterocarpus clade</taxon>
        <taxon>Arachis</taxon>
    </lineage>
</organism>
<dbReference type="InterPro" id="IPR003439">
    <property type="entry name" value="ABC_transporter-like_ATP-bd"/>
</dbReference>
<evidence type="ECO:0000259" key="9">
    <source>
        <dbReference type="Pfam" id="PF00394"/>
    </source>
</evidence>